<evidence type="ECO:0000313" key="2">
    <source>
        <dbReference type="Proteomes" id="UP000595896"/>
    </source>
</evidence>
<name>A0A7T5QXY7_9CAUD</name>
<dbReference type="KEGG" id="vg:77948235"/>
<keyword evidence="2" id="KW-1185">Reference proteome</keyword>
<proteinExistence type="predicted"/>
<organism evidence="1 2">
    <name type="scientific">Cronobacter phage A24</name>
    <dbReference type="NCBI Taxonomy" id="2795745"/>
    <lineage>
        <taxon>Viruses</taxon>
        <taxon>Duplodnaviria</taxon>
        <taxon>Heunggongvirae</taxon>
        <taxon>Uroviricota</taxon>
        <taxon>Caudoviricetes</taxon>
        <taxon>Grimontviridae</taxon>
        <taxon>Crifsvirus</taxon>
        <taxon>Crifsvirus A24</taxon>
    </lineage>
</organism>
<dbReference type="EMBL" id="MW343794">
    <property type="protein sequence ID" value="QQG33725.1"/>
    <property type="molecule type" value="Genomic_DNA"/>
</dbReference>
<dbReference type="Proteomes" id="UP000595896">
    <property type="component" value="Segment"/>
</dbReference>
<dbReference type="GeneID" id="77948235"/>
<accession>A0A7T5QXY7</accession>
<protein>
    <submittedName>
        <fullName evidence="1">Uncharacterized protein</fullName>
    </submittedName>
</protein>
<sequence>MRIPLPYYLEEKEITDIEDLKGARVLYRYHRQSRKVYGKIDQFSFKTGKAFVVWEDGKQQWVCAVSLEVIV</sequence>
<reference evidence="1 2" key="1">
    <citation type="submission" date="2020-12" db="EMBL/GenBank/DDBJ databases">
        <authorList>
            <person name="Luo D."/>
            <person name="Li C."/>
            <person name="Zeng H."/>
        </authorList>
    </citation>
    <scope>NUCLEOTIDE SEQUENCE [LARGE SCALE GENOMIC DNA]</scope>
</reference>
<evidence type="ECO:0000313" key="1">
    <source>
        <dbReference type="EMBL" id="QQG33725.1"/>
    </source>
</evidence>
<dbReference type="RefSeq" id="YP_010671973.1">
    <property type="nucleotide sequence ID" value="NC_070973.1"/>
</dbReference>